<sequence>MCLNMLKSEMTLKASIKHKRAMCAMDCEYLLKVLASLY</sequence>
<accession>A0A5P5X4U9</accession>
<evidence type="ECO:0000313" key="1">
    <source>
        <dbReference type="EMBL" id="QFF90303.1"/>
    </source>
</evidence>
<name>A0A5P5X4U9_VIBPH</name>
<dbReference type="EMBL" id="MK473641">
    <property type="protein sequence ID" value="QFF90303.1"/>
    <property type="molecule type" value="Genomic_DNA"/>
</dbReference>
<gene>
    <name evidence="1" type="primary">rfbS</name>
</gene>
<proteinExistence type="predicted"/>
<dbReference type="AlphaFoldDB" id="A0A5P5X4U9"/>
<reference evidence="1" key="1">
    <citation type="journal article" date="2019" name="Int. J. Food Microbiol.">
        <title>Developing a novel molecular serotyping system based on capsular polysaccharide synthesis gene clusters of Vibrio parahaemolyticus.</title>
        <authorList>
            <person name="Pang Y."/>
            <person name="Guo X."/>
            <person name="Tian X."/>
            <person name="Liu F."/>
            <person name="Wang L."/>
            <person name="Wu J."/>
            <person name="Zhang S."/>
            <person name="Li S."/>
            <person name="Liu B."/>
        </authorList>
    </citation>
    <scope>NUCLEOTIDE SEQUENCE</scope>
    <source>
        <strain evidence="1">G2879</strain>
    </source>
</reference>
<organism evidence="1">
    <name type="scientific">Vibrio parahaemolyticus</name>
    <dbReference type="NCBI Taxonomy" id="670"/>
    <lineage>
        <taxon>Bacteria</taxon>
        <taxon>Pseudomonadati</taxon>
        <taxon>Pseudomonadota</taxon>
        <taxon>Gammaproteobacteria</taxon>
        <taxon>Vibrionales</taxon>
        <taxon>Vibrionaceae</taxon>
        <taxon>Vibrio</taxon>
    </lineage>
</organism>
<protein>
    <submittedName>
        <fullName evidence="1">RfbS</fullName>
    </submittedName>
</protein>